<reference evidence="7 8" key="1">
    <citation type="submission" date="2015-05" db="EMBL/GenBank/DDBJ databases">
        <title>Draft genome of Burkholderia cepacia LK29.</title>
        <authorList>
            <person name="Chan X.Y."/>
        </authorList>
    </citation>
    <scope>NUCLEOTIDE SEQUENCE [LARGE SCALE GENOMIC DNA]</scope>
    <source>
        <strain evidence="7 8">LK29</strain>
    </source>
</reference>
<dbReference type="EMBL" id="LDWR01000019">
    <property type="protein sequence ID" value="KML58860.1"/>
    <property type="molecule type" value="Genomic_DNA"/>
</dbReference>
<dbReference type="Pfam" id="PF00440">
    <property type="entry name" value="TetR_N"/>
    <property type="match status" value="1"/>
</dbReference>
<dbReference type="AlphaFoldDB" id="A0A0J5ZZM6"/>
<dbReference type="RefSeq" id="WP_048245765.1">
    <property type="nucleotide sequence ID" value="NZ_LDWR01000019.1"/>
</dbReference>
<protein>
    <submittedName>
        <fullName evidence="7">TetR family transcriptional regulator</fullName>
    </submittedName>
</protein>
<dbReference type="PROSITE" id="PS01081">
    <property type="entry name" value="HTH_TETR_1"/>
    <property type="match status" value="1"/>
</dbReference>
<sequence>MQIARQAQQERSEQTRSEILGIALEQFSTRGFDAVSVRDIADAAGVNHAMIRYYFGNKENLWRASVTQLFDRFMEGVALPDPASDAFSIDGVKQYIRNYVRYCAAHPEHARLMMQEANRDSERLQWMAETFVRPRHDRSVPLVRYVSETTEGLARIDPVVLLYMITAIAQVPYLLTAEMRYAHGIDALDEKAIDAHCDAVVAFIFR</sequence>
<keyword evidence="2" id="KW-0805">Transcription regulation</keyword>
<organism evidence="7 8">
    <name type="scientific">Burkholderia cepacia</name>
    <name type="common">Pseudomonas cepacia</name>
    <dbReference type="NCBI Taxonomy" id="292"/>
    <lineage>
        <taxon>Bacteria</taxon>
        <taxon>Pseudomonadati</taxon>
        <taxon>Pseudomonadota</taxon>
        <taxon>Betaproteobacteria</taxon>
        <taxon>Burkholderiales</taxon>
        <taxon>Burkholderiaceae</taxon>
        <taxon>Burkholderia</taxon>
        <taxon>Burkholderia cepacia complex</taxon>
    </lineage>
</organism>
<keyword evidence="4" id="KW-0804">Transcription</keyword>
<dbReference type="InterPro" id="IPR050109">
    <property type="entry name" value="HTH-type_TetR-like_transc_reg"/>
</dbReference>
<dbReference type="InterPro" id="IPR023772">
    <property type="entry name" value="DNA-bd_HTH_TetR-type_CS"/>
</dbReference>
<evidence type="ECO:0000256" key="2">
    <source>
        <dbReference type="ARBA" id="ARBA00023015"/>
    </source>
</evidence>
<dbReference type="PANTHER" id="PTHR30328:SF54">
    <property type="entry name" value="HTH-TYPE TRANSCRIPTIONAL REPRESSOR SCO4008"/>
    <property type="match status" value="1"/>
</dbReference>
<evidence type="ECO:0000313" key="7">
    <source>
        <dbReference type="EMBL" id="KML58860.1"/>
    </source>
</evidence>
<evidence type="ECO:0000259" key="6">
    <source>
        <dbReference type="PROSITE" id="PS50977"/>
    </source>
</evidence>
<keyword evidence="3 5" id="KW-0238">DNA-binding</keyword>
<dbReference type="PATRIC" id="fig|292.27.peg.2189"/>
<dbReference type="Gene3D" id="1.10.10.60">
    <property type="entry name" value="Homeodomain-like"/>
    <property type="match status" value="1"/>
</dbReference>
<evidence type="ECO:0000256" key="5">
    <source>
        <dbReference type="PROSITE-ProRule" id="PRU00335"/>
    </source>
</evidence>
<dbReference type="Gene3D" id="1.10.357.10">
    <property type="entry name" value="Tetracycline Repressor, domain 2"/>
    <property type="match status" value="1"/>
</dbReference>
<evidence type="ECO:0000256" key="4">
    <source>
        <dbReference type="ARBA" id="ARBA00023163"/>
    </source>
</evidence>
<dbReference type="PANTHER" id="PTHR30328">
    <property type="entry name" value="TRANSCRIPTIONAL REPRESSOR"/>
    <property type="match status" value="1"/>
</dbReference>
<dbReference type="InterPro" id="IPR013573">
    <property type="entry name" value="Tscrpt_reg_YcdC_C"/>
</dbReference>
<dbReference type="InterPro" id="IPR001647">
    <property type="entry name" value="HTH_TetR"/>
</dbReference>
<dbReference type="PRINTS" id="PR00455">
    <property type="entry name" value="HTHTETR"/>
</dbReference>
<keyword evidence="1" id="KW-0678">Repressor</keyword>
<accession>A0A0J5ZZM6</accession>
<dbReference type="GO" id="GO:0045892">
    <property type="term" value="P:negative regulation of DNA-templated transcription"/>
    <property type="evidence" value="ECO:0007669"/>
    <property type="project" value="InterPro"/>
</dbReference>
<gene>
    <name evidence="7" type="ORF">VL15_12195</name>
</gene>
<comment type="caution">
    <text evidence="7">The sequence shown here is derived from an EMBL/GenBank/DDBJ whole genome shotgun (WGS) entry which is preliminary data.</text>
</comment>
<evidence type="ECO:0000313" key="8">
    <source>
        <dbReference type="Proteomes" id="UP000036338"/>
    </source>
</evidence>
<dbReference type="SUPFAM" id="SSF46689">
    <property type="entry name" value="Homeodomain-like"/>
    <property type="match status" value="1"/>
</dbReference>
<proteinExistence type="predicted"/>
<dbReference type="PROSITE" id="PS50977">
    <property type="entry name" value="HTH_TETR_2"/>
    <property type="match status" value="1"/>
</dbReference>
<name>A0A0J5ZZM6_BURCE</name>
<dbReference type="GO" id="GO:0003677">
    <property type="term" value="F:DNA binding"/>
    <property type="evidence" value="ECO:0007669"/>
    <property type="project" value="UniProtKB-UniRule"/>
</dbReference>
<dbReference type="InterPro" id="IPR036271">
    <property type="entry name" value="Tet_transcr_reg_TetR-rel_C_sf"/>
</dbReference>
<feature type="DNA-binding region" description="H-T-H motif" evidence="5">
    <location>
        <begin position="36"/>
        <end position="55"/>
    </location>
</feature>
<evidence type="ECO:0000256" key="3">
    <source>
        <dbReference type="ARBA" id="ARBA00023125"/>
    </source>
</evidence>
<dbReference type="SUPFAM" id="SSF48498">
    <property type="entry name" value="Tetracyclin repressor-like, C-terminal domain"/>
    <property type="match status" value="1"/>
</dbReference>
<dbReference type="Proteomes" id="UP000036338">
    <property type="component" value="Unassembled WGS sequence"/>
</dbReference>
<feature type="domain" description="HTH tetR-type" evidence="6">
    <location>
        <begin position="13"/>
        <end position="73"/>
    </location>
</feature>
<dbReference type="InterPro" id="IPR009057">
    <property type="entry name" value="Homeodomain-like_sf"/>
</dbReference>
<dbReference type="Pfam" id="PF08362">
    <property type="entry name" value="TetR_C_3"/>
    <property type="match status" value="1"/>
</dbReference>
<evidence type="ECO:0000256" key="1">
    <source>
        <dbReference type="ARBA" id="ARBA00022491"/>
    </source>
</evidence>